<feature type="domain" description="DUF7078" evidence="8">
    <location>
        <begin position="972"/>
        <end position="1058"/>
    </location>
</feature>
<dbReference type="InterPro" id="IPR055504">
    <property type="entry name" value="DUF7076"/>
</dbReference>
<sequence>MRLEKLNLRNPISIGYYDPFSVFPAVEPEFVSKFPLSNLHWKYHPLKPVKSIPLLPVALKEEVPSKQHKSQGLQARGFDNVYLRLIFVQAESMDIYKSQVRPLIIAWLTELVVPESMGWAIVLVVPSAKSDKPSTLMKTSVFDKIIMDFGPGGKYIAKAQTELGVASGADEDGHDHIFKLRQTYSDDMAKLSEYNSIIARFKILLLQTFDARYNAFTSEIERLETERLQASPEGDKLASLRLLYNKLKLMHILGDMRFLSESYDLYLEITELLKIVVKDCRDAFDETACSLPEKIDLEMFYLESEHESNVPSLQLSRYLSEKTPINLFATKVGLFVNASLLLQSLANFATSVSVSSIHISSLLQKLILFVNDIAHNYANTPKMNEWFCALIDFYLNLPLSQKLIEINDQNSDGNGPTHVAEILEYTAELRLLRRTVLGKLAVALGYELPEAGFFLEEVSLDDSGKTSKGEQISFTYSPLSNELSSQESYEKSFENLTVSAIQDFASCDRIKTIDLLSVDLAILHYRRKEYSEAFDVLSSSYDYFIQHGWSFMGGVLLEVYVECLEKLDMANYTELLRTNLKLFATLKSGGASVPGINNYNLVKNENQRRRLFDKICDISSKLDKPFVFPMEELLGLHVSPYIEADPDEKDSYSVVLKVENDFAVEMKIGEIELQLEEVETGKTLAFYAENVTLKSVQQHEILVTSKVFRQGVFKLVGVVFKVTKTLHFVHGAIDKSESEANETVVRHGIEEPQLENTSQLQKHNQPFIMFSDPRKFRVVISKPSRIEMGNSSFVLSLENGRAEIENIHVAISNITPGLNIEPASQSLSIEQLSPQESWSQQVPFTYYGDTKLLTLNVDVEYVSGEEKFEFHTTLSHDINLDLAISVQDIFRLHSLYSKFQIARANGGNLVRVLDCAFESPDGKYEISSPEQKFEPLLVFGEQPAYMFYRVRPKGDMAPSDTLDLTITYSDLHQECERALFEKLRMELCEAKLEQYLHVIQSELGPLDFDLNHYAFHDTVILKNASSCSKKADAGLSAVVRESSNREVLQEMLAKLATNIPGSPERFSRKHQLYISVAVPFLSMLHQVEFQFERKSQYYVGEPIEARLCIDSSPKWKSTDVPSPILASSSPVAKKTPASKNFHFSVVQEENWIISGFKKQSFEIEESGGHREFSITLIPLNVGHLQLPKVFIRPNSAQEQSMDVVNENALETVLVVPELDSITFSF</sequence>
<evidence type="ECO:0000256" key="2">
    <source>
        <dbReference type="ARBA" id="ARBA00022448"/>
    </source>
</evidence>
<protein>
    <submittedName>
        <fullName evidence="9">Transport protein particle complex II subunit</fullName>
    </submittedName>
</protein>
<dbReference type="Pfam" id="PF23285">
    <property type="entry name" value="DUF7078"/>
    <property type="match status" value="1"/>
</dbReference>
<gene>
    <name evidence="9" type="ORF">A9F13_16g01276</name>
</gene>
<dbReference type="Proteomes" id="UP000195602">
    <property type="component" value="Unassembled WGS sequence"/>
</dbReference>
<evidence type="ECO:0000259" key="6">
    <source>
        <dbReference type="Pfam" id="PF23273"/>
    </source>
</evidence>
<dbReference type="InterPro" id="IPR045126">
    <property type="entry name" value="TRAPPC10/Trs130"/>
</dbReference>
<dbReference type="AlphaFoldDB" id="A0AA91T0I6"/>
<accession>A0AA91T0I6</accession>
<dbReference type="InterPro" id="IPR022233">
    <property type="entry name" value="TRAPPC10/Trs130_C"/>
</dbReference>
<dbReference type="GO" id="GO:0006891">
    <property type="term" value="P:intra-Golgi vesicle-mediated transport"/>
    <property type="evidence" value="ECO:0007669"/>
    <property type="project" value="TreeGrafter"/>
</dbReference>
<dbReference type="GO" id="GO:0034498">
    <property type="term" value="P:early endosome to Golgi transport"/>
    <property type="evidence" value="ECO:0007669"/>
    <property type="project" value="TreeGrafter"/>
</dbReference>
<dbReference type="PANTHER" id="PTHR13251:SF3">
    <property type="entry name" value="TRAFFICKING PROTEIN PARTICLE COMPLEX SUBUNIT 10"/>
    <property type="match status" value="1"/>
</dbReference>
<comment type="caution">
    <text evidence="9">The sequence shown here is derived from an EMBL/GenBank/DDBJ whole genome shotgun (WGS) entry which is preliminary data.</text>
</comment>
<keyword evidence="3" id="KW-0333">Golgi apparatus</keyword>
<evidence type="ECO:0000256" key="1">
    <source>
        <dbReference type="ARBA" id="ARBA00004555"/>
    </source>
</evidence>
<comment type="subcellular location">
    <subcellularLocation>
        <location evidence="1">Golgi apparatus</location>
    </subcellularLocation>
</comment>
<evidence type="ECO:0000259" key="4">
    <source>
        <dbReference type="Pfam" id="PF12584"/>
    </source>
</evidence>
<feature type="domain" description="TRAPPC10/Trs130 N-terminal" evidence="5">
    <location>
        <begin position="12"/>
        <end position="150"/>
    </location>
</feature>
<dbReference type="Pfam" id="PF23274">
    <property type="entry name" value="DUF7077"/>
    <property type="match status" value="1"/>
</dbReference>
<proteinExistence type="predicted"/>
<dbReference type="GO" id="GO:1990071">
    <property type="term" value="C:TRAPPII protein complex"/>
    <property type="evidence" value="ECO:0007669"/>
    <property type="project" value="InterPro"/>
</dbReference>
<dbReference type="Pfam" id="PF23036">
    <property type="entry name" value="TRAPPC10_1st"/>
    <property type="match status" value="1"/>
</dbReference>
<dbReference type="Pfam" id="PF12584">
    <property type="entry name" value="TRAPPC10"/>
    <property type="match status" value="1"/>
</dbReference>
<reference evidence="9 10" key="1">
    <citation type="submission" date="2017-04" db="EMBL/GenBank/DDBJ databases">
        <title>Draft genome of the yeast Clavispora lusitaniae type strain CBS 6936.</title>
        <authorList>
            <person name="Durrens P."/>
            <person name="Klopp C."/>
            <person name="Biteau N."/>
            <person name="Fitton-Ouhabi V."/>
            <person name="Dementhon K."/>
            <person name="Accoceberry I."/>
            <person name="Sherman D.J."/>
            <person name="Noel T."/>
        </authorList>
    </citation>
    <scope>NUCLEOTIDE SEQUENCE [LARGE SCALE GENOMIC DNA]</scope>
    <source>
        <strain evidence="9 10">CBS 6936</strain>
    </source>
</reference>
<organism evidence="9 10">
    <name type="scientific">Clavispora lusitaniae</name>
    <name type="common">Candida lusitaniae</name>
    <dbReference type="NCBI Taxonomy" id="36911"/>
    <lineage>
        <taxon>Eukaryota</taxon>
        <taxon>Fungi</taxon>
        <taxon>Dikarya</taxon>
        <taxon>Ascomycota</taxon>
        <taxon>Saccharomycotina</taxon>
        <taxon>Pichiomycetes</taxon>
        <taxon>Metschnikowiaceae</taxon>
        <taxon>Clavispora</taxon>
    </lineage>
</organism>
<dbReference type="InterPro" id="IPR055506">
    <property type="entry name" value="DUF7078"/>
</dbReference>
<evidence type="ECO:0000313" key="9">
    <source>
        <dbReference type="EMBL" id="OVF07021.1"/>
    </source>
</evidence>
<dbReference type="EMBL" id="LYUB02000016">
    <property type="protein sequence ID" value="OVF07021.1"/>
    <property type="molecule type" value="Genomic_DNA"/>
</dbReference>
<evidence type="ECO:0000259" key="8">
    <source>
        <dbReference type="Pfam" id="PF23285"/>
    </source>
</evidence>
<dbReference type="InterPro" id="IPR056913">
    <property type="entry name" value="TRAPPC10/Trs130_N"/>
</dbReference>
<feature type="domain" description="TRAPPC10/Trs130 C-terminal" evidence="4">
    <location>
        <begin position="1082"/>
        <end position="1202"/>
    </location>
</feature>
<feature type="domain" description="DUF7077" evidence="7">
    <location>
        <begin position="773"/>
        <end position="876"/>
    </location>
</feature>
<dbReference type="InterPro" id="IPR055505">
    <property type="entry name" value="DUF7077"/>
</dbReference>
<evidence type="ECO:0000313" key="10">
    <source>
        <dbReference type="Proteomes" id="UP000195602"/>
    </source>
</evidence>
<evidence type="ECO:0000256" key="3">
    <source>
        <dbReference type="ARBA" id="ARBA00023034"/>
    </source>
</evidence>
<dbReference type="KEGG" id="clus:A9F13_16g01276"/>
<evidence type="ECO:0000259" key="7">
    <source>
        <dbReference type="Pfam" id="PF23274"/>
    </source>
</evidence>
<feature type="domain" description="DUF7076" evidence="6">
    <location>
        <begin position="615"/>
        <end position="732"/>
    </location>
</feature>
<evidence type="ECO:0000259" key="5">
    <source>
        <dbReference type="Pfam" id="PF23036"/>
    </source>
</evidence>
<dbReference type="Pfam" id="PF23273">
    <property type="entry name" value="DUF7076"/>
    <property type="match status" value="1"/>
</dbReference>
<keyword evidence="2" id="KW-0813">Transport</keyword>
<dbReference type="PANTHER" id="PTHR13251">
    <property type="entry name" value="EPILEPSY HOLOPROSENCEPHALY CANDIDATE 1/TMEM1"/>
    <property type="match status" value="1"/>
</dbReference>
<dbReference type="GO" id="GO:0005829">
    <property type="term" value="C:cytosol"/>
    <property type="evidence" value="ECO:0007669"/>
    <property type="project" value="GOC"/>
</dbReference>
<name>A0AA91T0I6_CLALS</name>